<sequence>MLADPIADMLAARARARQLADPYVDVCFLATVTSEGQPEVRAIALRDIEAQGIGLLINANSPKWQQLEATGQYTLQVLWATVQRQYRVQGRLESMGTERLRHYWARKGYHSRLLEAYYEEVEPQSQALASREALLHGMHTLKTRYPDRERIPMPASLLGIYLYPMTIDVWHGSPADRLHDRRLFTRTEQGWHGAVLVP</sequence>
<dbReference type="PANTHER" id="PTHR10851">
    <property type="entry name" value="PYRIDOXINE-5-PHOSPHATE OXIDASE"/>
    <property type="match status" value="1"/>
</dbReference>
<dbReference type="AlphaFoldDB" id="W4LVH7"/>
<evidence type="ECO:0000313" key="7">
    <source>
        <dbReference type="Proteomes" id="UP000019141"/>
    </source>
</evidence>
<gene>
    <name evidence="6" type="ORF">ETSY1_04690</name>
</gene>
<keyword evidence="7" id="KW-1185">Reference proteome</keyword>
<dbReference type="GO" id="GO:0010181">
    <property type="term" value="F:FMN binding"/>
    <property type="evidence" value="ECO:0007669"/>
    <property type="project" value="InterPro"/>
</dbReference>
<proteinExistence type="predicted"/>
<reference evidence="6 7" key="1">
    <citation type="journal article" date="2014" name="Nature">
        <title>An environmental bacterial taxon with a large and distinct metabolic repertoire.</title>
        <authorList>
            <person name="Wilson M.C."/>
            <person name="Mori T."/>
            <person name="Ruckert C."/>
            <person name="Uria A.R."/>
            <person name="Helf M.J."/>
            <person name="Takada K."/>
            <person name="Gernert C."/>
            <person name="Steffens U.A."/>
            <person name="Heycke N."/>
            <person name="Schmitt S."/>
            <person name="Rinke C."/>
            <person name="Helfrich E.J."/>
            <person name="Brachmann A.O."/>
            <person name="Gurgui C."/>
            <person name="Wakimoto T."/>
            <person name="Kracht M."/>
            <person name="Crusemann M."/>
            <person name="Hentschel U."/>
            <person name="Abe I."/>
            <person name="Matsunaga S."/>
            <person name="Kalinowski J."/>
            <person name="Takeyama H."/>
            <person name="Piel J."/>
        </authorList>
    </citation>
    <scope>NUCLEOTIDE SEQUENCE [LARGE SCALE GENOMIC DNA]</scope>
    <source>
        <strain evidence="7">TSY1</strain>
    </source>
</reference>
<feature type="domain" description="Pyridoxamine 5'-phosphate oxidase N-terminal" evidence="5">
    <location>
        <begin position="25"/>
        <end position="134"/>
    </location>
</feature>
<dbReference type="InterPro" id="IPR011576">
    <property type="entry name" value="Pyridox_Oxase_N"/>
</dbReference>
<dbReference type="GO" id="GO:0008615">
    <property type="term" value="P:pyridoxine biosynthetic process"/>
    <property type="evidence" value="ECO:0007669"/>
    <property type="project" value="InterPro"/>
</dbReference>
<dbReference type="InterPro" id="IPR000659">
    <property type="entry name" value="Pyridox_Oxase"/>
</dbReference>
<name>W4LVH7_ENTF1</name>
<dbReference type="Proteomes" id="UP000019141">
    <property type="component" value="Unassembled WGS sequence"/>
</dbReference>
<accession>W4LVH7</accession>
<dbReference type="PANTHER" id="PTHR10851:SF0">
    <property type="entry name" value="PYRIDOXINE-5'-PHOSPHATE OXIDASE"/>
    <property type="match status" value="1"/>
</dbReference>
<evidence type="ECO:0000256" key="3">
    <source>
        <dbReference type="ARBA" id="ARBA00022643"/>
    </source>
</evidence>
<dbReference type="Gene3D" id="2.30.110.10">
    <property type="entry name" value="Electron Transport, Fmn-binding Protein, Chain A"/>
    <property type="match status" value="1"/>
</dbReference>
<dbReference type="InterPro" id="IPR012349">
    <property type="entry name" value="Split_barrel_FMN-bd"/>
</dbReference>
<keyword evidence="2" id="KW-0285">Flavoprotein</keyword>
<evidence type="ECO:0000259" key="5">
    <source>
        <dbReference type="Pfam" id="PF01243"/>
    </source>
</evidence>
<dbReference type="EMBL" id="AZHW01000174">
    <property type="protein sequence ID" value="ETX02124.1"/>
    <property type="molecule type" value="Genomic_DNA"/>
</dbReference>
<organism evidence="6 7">
    <name type="scientific">Entotheonella factor</name>
    <dbReference type="NCBI Taxonomy" id="1429438"/>
    <lineage>
        <taxon>Bacteria</taxon>
        <taxon>Pseudomonadati</taxon>
        <taxon>Nitrospinota/Tectimicrobiota group</taxon>
        <taxon>Candidatus Tectimicrobiota</taxon>
        <taxon>Candidatus Entotheonellia</taxon>
        <taxon>Candidatus Entotheonellales</taxon>
        <taxon>Candidatus Entotheonellaceae</taxon>
        <taxon>Candidatus Entotheonella</taxon>
    </lineage>
</organism>
<dbReference type="SUPFAM" id="SSF50475">
    <property type="entry name" value="FMN-binding split barrel"/>
    <property type="match status" value="1"/>
</dbReference>
<dbReference type="Pfam" id="PF01243">
    <property type="entry name" value="PNPOx_N"/>
    <property type="match status" value="1"/>
</dbReference>
<comment type="caution">
    <text evidence="6">The sequence shown here is derived from an EMBL/GenBank/DDBJ whole genome shotgun (WGS) entry which is preliminary data.</text>
</comment>
<evidence type="ECO:0000256" key="2">
    <source>
        <dbReference type="ARBA" id="ARBA00022630"/>
    </source>
</evidence>
<comment type="cofactor">
    <cofactor evidence="1">
        <name>FMN</name>
        <dbReference type="ChEBI" id="CHEBI:58210"/>
    </cofactor>
</comment>
<protein>
    <recommendedName>
        <fullName evidence="5">Pyridoxamine 5'-phosphate oxidase N-terminal domain-containing protein</fullName>
    </recommendedName>
</protein>
<dbReference type="GO" id="GO:0004733">
    <property type="term" value="F:pyridoxamine phosphate oxidase activity"/>
    <property type="evidence" value="ECO:0007669"/>
    <property type="project" value="InterPro"/>
</dbReference>
<keyword evidence="4" id="KW-0560">Oxidoreductase</keyword>
<evidence type="ECO:0000313" key="6">
    <source>
        <dbReference type="EMBL" id="ETX02124.1"/>
    </source>
</evidence>
<dbReference type="HOGENOM" id="CLU_1375986_0_0_7"/>
<evidence type="ECO:0000256" key="4">
    <source>
        <dbReference type="ARBA" id="ARBA00023002"/>
    </source>
</evidence>
<evidence type="ECO:0000256" key="1">
    <source>
        <dbReference type="ARBA" id="ARBA00001917"/>
    </source>
</evidence>
<keyword evidence="3" id="KW-0288">FMN</keyword>